<dbReference type="PANTHER" id="PTHR43085:SF1">
    <property type="entry name" value="PSEUDOURIDINE KINASE-RELATED"/>
    <property type="match status" value="1"/>
</dbReference>
<evidence type="ECO:0000256" key="3">
    <source>
        <dbReference type="ARBA" id="ARBA00022741"/>
    </source>
</evidence>
<keyword evidence="8" id="KW-1185">Reference proteome</keyword>
<dbReference type="Gene3D" id="3.40.1190.20">
    <property type="match status" value="1"/>
</dbReference>
<dbReference type="InterPro" id="IPR002173">
    <property type="entry name" value="Carboh/pur_kinase_PfkB_CS"/>
</dbReference>
<dbReference type="RefSeq" id="WP_286215954.1">
    <property type="nucleotide sequence ID" value="NZ_AP027736.1"/>
</dbReference>
<feature type="domain" description="Carbohydrate kinase PfkB" evidence="6">
    <location>
        <begin position="1"/>
        <end position="297"/>
    </location>
</feature>
<dbReference type="PROSITE" id="PS00584">
    <property type="entry name" value="PFKB_KINASES_2"/>
    <property type="match status" value="1"/>
</dbReference>
<proteinExistence type="inferred from homology"/>
<evidence type="ECO:0000256" key="4">
    <source>
        <dbReference type="ARBA" id="ARBA00022777"/>
    </source>
</evidence>
<protein>
    <submittedName>
        <fullName evidence="7">Fructokinase</fullName>
    </submittedName>
</protein>
<evidence type="ECO:0000256" key="5">
    <source>
        <dbReference type="ARBA" id="ARBA00022840"/>
    </source>
</evidence>
<evidence type="ECO:0000313" key="7">
    <source>
        <dbReference type="EMBL" id="GAA5517895.1"/>
    </source>
</evidence>
<evidence type="ECO:0000256" key="1">
    <source>
        <dbReference type="ARBA" id="ARBA00010688"/>
    </source>
</evidence>
<comment type="caution">
    <text evidence="7">The sequence shown here is derived from an EMBL/GenBank/DDBJ whole genome shotgun (WGS) entry which is preliminary data.</text>
</comment>
<dbReference type="SUPFAM" id="SSF53613">
    <property type="entry name" value="Ribokinase-like"/>
    <property type="match status" value="1"/>
</dbReference>
<dbReference type="Pfam" id="PF00294">
    <property type="entry name" value="PfkB"/>
    <property type="match status" value="1"/>
</dbReference>
<keyword evidence="3" id="KW-0547">Nucleotide-binding</keyword>
<dbReference type="InterPro" id="IPR011611">
    <property type="entry name" value="PfkB_dom"/>
</dbReference>
<evidence type="ECO:0000256" key="2">
    <source>
        <dbReference type="ARBA" id="ARBA00022679"/>
    </source>
</evidence>
<organism evidence="7 8">
    <name type="scientific">Demequina sediminis</name>
    <dbReference type="NCBI Taxonomy" id="1930058"/>
    <lineage>
        <taxon>Bacteria</taxon>
        <taxon>Bacillati</taxon>
        <taxon>Actinomycetota</taxon>
        <taxon>Actinomycetes</taxon>
        <taxon>Micrococcales</taxon>
        <taxon>Demequinaceae</taxon>
        <taxon>Demequina</taxon>
    </lineage>
</organism>
<dbReference type="InterPro" id="IPR050306">
    <property type="entry name" value="PfkB_Carbo_kinase"/>
</dbReference>
<dbReference type="EMBL" id="BAABRR010000001">
    <property type="protein sequence ID" value="GAA5517895.1"/>
    <property type="molecule type" value="Genomic_DNA"/>
</dbReference>
<comment type="similarity">
    <text evidence="1">Belongs to the carbohydrate kinase PfkB family.</text>
</comment>
<sequence>MSRVLVVGECVLDEVETADGTVTAHPGGSPANVAVGLARLSQDATLLTELGDDPAGAAILAHLAAAGVTTACAESSTRTPVARATIGPDGAATYAFDIAWTLAGDHGALVDGATHVHTGSIAAHIDPGARAVEDIVEAARTHATVSYDPNVRASLVGERSAVVDRTEWIVARSDVVKASDEDLDWLYPGTPVADVLRAWCASGPSLVVATLGAEGSLACLRGEILEVAPLRVDVVDTVGAGDSYMAALVDGLARAGLVGPGGRERLAVTDAATVRGVVERAARAAAITVSRAGANPPTLAELGE</sequence>
<dbReference type="PANTHER" id="PTHR43085">
    <property type="entry name" value="HEXOKINASE FAMILY MEMBER"/>
    <property type="match status" value="1"/>
</dbReference>
<accession>A0ABP9WDJ2</accession>
<name>A0ABP9WDJ2_9MICO</name>
<keyword evidence="5" id="KW-0067">ATP-binding</keyword>
<dbReference type="Proteomes" id="UP001426770">
    <property type="component" value="Unassembled WGS sequence"/>
</dbReference>
<gene>
    <name evidence="7" type="primary">scrK_1</name>
    <name evidence="7" type="ORF">Lsed01_00311</name>
</gene>
<evidence type="ECO:0000259" key="6">
    <source>
        <dbReference type="Pfam" id="PF00294"/>
    </source>
</evidence>
<dbReference type="PROSITE" id="PS00583">
    <property type="entry name" value="PFKB_KINASES_1"/>
    <property type="match status" value="1"/>
</dbReference>
<keyword evidence="4" id="KW-0418">Kinase</keyword>
<dbReference type="InterPro" id="IPR029056">
    <property type="entry name" value="Ribokinase-like"/>
</dbReference>
<keyword evidence="2" id="KW-0808">Transferase</keyword>
<reference evidence="7 8" key="1">
    <citation type="submission" date="2024-02" db="EMBL/GenBank/DDBJ databases">
        <title>Lysinimicrobium sediminis NBRC 112286.</title>
        <authorList>
            <person name="Ichikawa N."/>
            <person name="Katano-Makiyama Y."/>
            <person name="Hidaka K."/>
        </authorList>
    </citation>
    <scope>NUCLEOTIDE SEQUENCE [LARGE SCALE GENOMIC DNA]</scope>
    <source>
        <strain evidence="7 8">NBRC 112286</strain>
    </source>
</reference>
<evidence type="ECO:0000313" key="8">
    <source>
        <dbReference type="Proteomes" id="UP001426770"/>
    </source>
</evidence>